<feature type="signal peptide" evidence="1">
    <location>
        <begin position="1"/>
        <end position="24"/>
    </location>
</feature>
<accession>D1CEB5</accession>
<organism evidence="2 3">
    <name type="scientific">Thermobaculum terrenum (strain ATCC BAA-798 / CCMEE 7001 / YNP1)</name>
    <dbReference type="NCBI Taxonomy" id="525904"/>
    <lineage>
        <taxon>Bacteria</taxon>
        <taxon>Bacillati</taxon>
        <taxon>Chloroflexota</taxon>
        <taxon>Chloroflexia</taxon>
        <taxon>Candidatus Thermobaculales</taxon>
        <taxon>Candidatus Thermobaculaceae</taxon>
        <taxon>Thermobaculum</taxon>
    </lineage>
</organism>
<dbReference type="HOGENOM" id="CLU_983310_0_0_0"/>
<gene>
    <name evidence="2" type="ordered locus">Tter_0349</name>
</gene>
<keyword evidence="1" id="KW-0732">Signal</keyword>
<protein>
    <recommendedName>
        <fullName evidence="4">IPT/TIG domain-containing protein</fullName>
    </recommendedName>
</protein>
<dbReference type="RefSeq" id="WP_012874306.1">
    <property type="nucleotide sequence ID" value="NC_013525.1"/>
</dbReference>
<reference evidence="3" key="1">
    <citation type="journal article" date="2010" name="Stand. Genomic Sci.">
        <title>Complete genome sequence of 'Thermobaculum terrenum' type strain (YNP1).</title>
        <authorList>
            <person name="Kiss H."/>
            <person name="Cleland D."/>
            <person name="Lapidus A."/>
            <person name="Lucas S."/>
            <person name="Glavina Del Rio T."/>
            <person name="Nolan M."/>
            <person name="Tice H."/>
            <person name="Han C."/>
            <person name="Goodwin L."/>
            <person name="Pitluck S."/>
            <person name="Liolios K."/>
            <person name="Ivanova N."/>
            <person name="Mavromatis K."/>
            <person name="Ovchinnikova G."/>
            <person name="Pati A."/>
            <person name="Chen A."/>
            <person name="Palaniappan K."/>
            <person name="Land M."/>
            <person name="Hauser L."/>
            <person name="Chang Y."/>
            <person name="Jeffries C."/>
            <person name="Lu M."/>
            <person name="Brettin T."/>
            <person name="Detter J."/>
            <person name="Goker M."/>
            <person name="Tindall B."/>
            <person name="Beck B."/>
            <person name="McDermott T."/>
            <person name="Woyke T."/>
            <person name="Bristow J."/>
            <person name="Eisen J."/>
            <person name="Markowitz V."/>
            <person name="Hugenholtz P."/>
            <person name="Kyrpides N."/>
            <person name="Klenk H."/>
            <person name="Cheng J."/>
        </authorList>
    </citation>
    <scope>NUCLEOTIDE SEQUENCE [LARGE SCALE GENOMIC DNA]</scope>
    <source>
        <strain evidence="3">ATCC BAA-798 / YNP1</strain>
    </source>
</reference>
<evidence type="ECO:0000313" key="3">
    <source>
        <dbReference type="Proteomes" id="UP000000323"/>
    </source>
</evidence>
<evidence type="ECO:0000256" key="1">
    <source>
        <dbReference type="SAM" id="SignalP"/>
    </source>
</evidence>
<name>D1CEB5_THET1</name>
<keyword evidence="3" id="KW-1185">Reference proteome</keyword>
<dbReference type="STRING" id="525904.Tter_0349"/>
<evidence type="ECO:0000313" key="2">
    <source>
        <dbReference type="EMBL" id="ACZ41271.1"/>
    </source>
</evidence>
<sequence length="283" mass="30251">MRGSFIACVIALLLCLGFIGDASANSGPFISISTSKGKPGTKVTLDGKGFTPNAQVIIAANPEGIIISKGKSDHKGNIHLSLPIPPQEKIPNLEGSNLRIFAVEPVSGKQSNEVQFNYLGSDTPSILATVKAFEFSIKLKVSEDEANKNYTFWAVYGPPNSSQVAHRLTDPDGDLVYTFTDEVVGKSLLIVKIVRGTGVKTTSTGAEPGDPQLVLQDLGVLEVNRNITLEINETSANKEVPEVESATSRNLVPQGLPLTGGGGMSIWDRFCYMESHKLPGVRK</sequence>
<proteinExistence type="predicted"/>
<feature type="chain" id="PRO_5003021596" description="IPT/TIG domain-containing protein" evidence="1">
    <location>
        <begin position="25"/>
        <end position="283"/>
    </location>
</feature>
<evidence type="ECO:0008006" key="4">
    <source>
        <dbReference type="Google" id="ProtNLM"/>
    </source>
</evidence>
<dbReference type="AlphaFoldDB" id="D1CEB5"/>
<dbReference type="KEGG" id="ttr:Tter_0349"/>
<dbReference type="Proteomes" id="UP000000323">
    <property type="component" value="Chromosome 1"/>
</dbReference>
<dbReference type="EMBL" id="CP001825">
    <property type="protein sequence ID" value="ACZ41271.1"/>
    <property type="molecule type" value="Genomic_DNA"/>
</dbReference>